<dbReference type="Proteomes" id="UP000001072">
    <property type="component" value="Unassembled WGS sequence"/>
</dbReference>
<dbReference type="GeneID" id="18936225"/>
<name>F4R9E0_MELLP</name>
<dbReference type="InParanoid" id="F4R9E0"/>
<dbReference type="KEGG" id="mlr:MELLADRAFT_92373"/>
<reference evidence="3" key="1">
    <citation type="journal article" date="2011" name="Proc. Natl. Acad. Sci. U.S.A.">
        <title>Obligate biotrophy features unraveled by the genomic analysis of rust fungi.</title>
        <authorList>
            <person name="Duplessis S."/>
            <person name="Cuomo C.A."/>
            <person name="Lin Y.-C."/>
            <person name="Aerts A."/>
            <person name="Tisserant E."/>
            <person name="Veneault-Fourrey C."/>
            <person name="Joly D.L."/>
            <person name="Hacquard S."/>
            <person name="Amselem J."/>
            <person name="Cantarel B.L."/>
            <person name="Chiu R."/>
            <person name="Coutinho P.M."/>
            <person name="Feau N."/>
            <person name="Field M."/>
            <person name="Frey P."/>
            <person name="Gelhaye E."/>
            <person name="Goldberg J."/>
            <person name="Grabherr M.G."/>
            <person name="Kodira C.D."/>
            <person name="Kohler A."/>
            <person name="Kuees U."/>
            <person name="Lindquist E.A."/>
            <person name="Lucas S.M."/>
            <person name="Mago R."/>
            <person name="Mauceli E."/>
            <person name="Morin E."/>
            <person name="Murat C."/>
            <person name="Pangilinan J.L."/>
            <person name="Park R."/>
            <person name="Pearson M."/>
            <person name="Quesneville H."/>
            <person name="Rouhier N."/>
            <person name="Sakthikumar S."/>
            <person name="Salamov A.A."/>
            <person name="Schmutz J."/>
            <person name="Selles B."/>
            <person name="Shapiro H."/>
            <person name="Tanguay P."/>
            <person name="Tuskan G.A."/>
            <person name="Henrissat B."/>
            <person name="Van de Peer Y."/>
            <person name="Rouze P."/>
            <person name="Ellis J.G."/>
            <person name="Dodds P.N."/>
            <person name="Schein J.E."/>
            <person name="Zhong S."/>
            <person name="Hamelin R.C."/>
            <person name="Grigoriev I.V."/>
            <person name="Szabo L.J."/>
            <person name="Martin F."/>
        </authorList>
    </citation>
    <scope>NUCLEOTIDE SEQUENCE [LARGE SCALE GENOMIC DNA]</scope>
    <source>
        <strain evidence="3">98AG31 / pathotype 3-4-7</strain>
    </source>
</reference>
<dbReference type="VEuPathDB" id="FungiDB:MELLADRAFT_92373"/>
<evidence type="ECO:0000256" key="1">
    <source>
        <dbReference type="SAM" id="MobiDB-lite"/>
    </source>
</evidence>
<feature type="compositionally biased region" description="Polar residues" evidence="1">
    <location>
        <begin position="1"/>
        <end position="14"/>
    </location>
</feature>
<feature type="region of interest" description="Disordered" evidence="1">
    <location>
        <begin position="1"/>
        <end position="62"/>
    </location>
</feature>
<sequence>MSLPPTMTQMTPGVSSGGAKRQRVEEDDYQRQGVEGGSDDEDDESSDGGLTHEESLERKRKRTAKLKALTQIRHREAEIGKVAAQHEVPKAATPLARAIHEYTRMLMGIPRKARGTSMLESVSEPKLPDPPSEEERQAWECRKQLREKFIRDAQDKAMQKYLAKKPTGFKPNRKQRKTVEKDAAEMAAIKKPMQPVIFTSRISAGGRTRYAHHFGTQCEAALAMAGFPRCTFDWQASYDSPWNAATATIILAHWVKTYDANGARAFGIISSDNTPANREEVLRRWCGNKAPKHREQTRHVEMFKTPAGKKLLEDHFAITHSITSKRRNKEKIVEARLHEAFKFWGKSSAEYAMLSHPEVHSEDELQPTNASGSRQRLRLDWRSAELDTLIMLLDQSHWKRKTIPKERRAAKQLVERGNYAPTADPDRFPPKGFQASLISPGWLDNADGLIVSELDLNEEDAVDVQQAIQDAMRVFKSRANLAEEEASGSTLS</sequence>
<accession>F4R9E0</accession>
<protein>
    <submittedName>
        <fullName evidence="2">Uncharacterized protein</fullName>
    </submittedName>
</protein>
<dbReference type="HOGENOM" id="CLU_044497_0_0_1"/>
<evidence type="ECO:0000313" key="3">
    <source>
        <dbReference type="Proteomes" id="UP000001072"/>
    </source>
</evidence>
<organism evidence="3">
    <name type="scientific">Melampsora larici-populina (strain 98AG31 / pathotype 3-4-7)</name>
    <name type="common">Poplar leaf rust fungus</name>
    <dbReference type="NCBI Taxonomy" id="747676"/>
    <lineage>
        <taxon>Eukaryota</taxon>
        <taxon>Fungi</taxon>
        <taxon>Dikarya</taxon>
        <taxon>Basidiomycota</taxon>
        <taxon>Pucciniomycotina</taxon>
        <taxon>Pucciniomycetes</taxon>
        <taxon>Pucciniales</taxon>
        <taxon>Melampsoraceae</taxon>
        <taxon>Melampsora</taxon>
    </lineage>
</organism>
<feature type="compositionally biased region" description="Acidic residues" evidence="1">
    <location>
        <begin position="37"/>
        <end position="46"/>
    </location>
</feature>
<gene>
    <name evidence="2" type="ORF">MELLADRAFT_92373</name>
</gene>
<proteinExistence type="predicted"/>
<dbReference type="RefSeq" id="XP_007405774.1">
    <property type="nucleotide sequence ID" value="XM_007405712.1"/>
</dbReference>
<keyword evidence="3" id="KW-1185">Reference proteome</keyword>
<evidence type="ECO:0000313" key="2">
    <source>
        <dbReference type="EMBL" id="EGG11172.1"/>
    </source>
</evidence>
<dbReference type="AlphaFoldDB" id="F4R9E0"/>
<feature type="region of interest" description="Disordered" evidence="1">
    <location>
        <begin position="116"/>
        <end position="137"/>
    </location>
</feature>
<dbReference type="EMBL" id="GL883093">
    <property type="protein sequence ID" value="EGG11172.1"/>
    <property type="molecule type" value="Genomic_DNA"/>
</dbReference>